<comment type="caution">
    <text evidence="1">The sequence shown here is derived from an EMBL/GenBank/DDBJ whole genome shotgun (WGS) entry which is preliminary data.</text>
</comment>
<proteinExistence type="predicted"/>
<evidence type="ECO:0000313" key="1">
    <source>
        <dbReference type="EMBL" id="KAI3359305.1"/>
    </source>
</evidence>
<keyword evidence="2" id="KW-1185">Reference proteome</keyword>
<organism evidence="1 2">
    <name type="scientific">Scortum barcoo</name>
    <name type="common">barcoo grunter</name>
    <dbReference type="NCBI Taxonomy" id="214431"/>
    <lineage>
        <taxon>Eukaryota</taxon>
        <taxon>Metazoa</taxon>
        <taxon>Chordata</taxon>
        <taxon>Craniata</taxon>
        <taxon>Vertebrata</taxon>
        <taxon>Euteleostomi</taxon>
        <taxon>Actinopterygii</taxon>
        <taxon>Neopterygii</taxon>
        <taxon>Teleostei</taxon>
        <taxon>Neoteleostei</taxon>
        <taxon>Acanthomorphata</taxon>
        <taxon>Eupercaria</taxon>
        <taxon>Centrarchiformes</taxon>
        <taxon>Terapontoidei</taxon>
        <taxon>Terapontidae</taxon>
        <taxon>Scortum</taxon>
    </lineage>
</organism>
<dbReference type="EMBL" id="CM041547">
    <property type="protein sequence ID" value="KAI3359305.1"/>
    <property type="molecule type" value="Genomic_DNA"/>
</dbReference>
<accession>A0ACB8VV21</accession>
<sequence>MSVAANIETSAYTGAGDDCIFSIVPVQVKSKKGSKVVETYAFMDPGSSATFCTDTLARQLNIQGRHTELELKTMSPKHQVESYLLTDSEVSGIDSNNFIDLPKVYTQKSIPVSTKNIPTQEDIEKWPYLREVRIPFINADVGLLIGSNVHKALEPWHVINRRGNGPYAVRTVLGWTVNGPLRDNTNSDSVNCGYSQATVNRISVENVEQLLLQQYNHDFPERLCDDKVEMSQEDQQFMNCVRDSTYHANGHYVIGLPKKKFVVTMPNNHSVAVQRPLTLKRKFKRNPIFHQEYSDFMKDMIEKGYAIRVSQNQLSQQDGKLWYVPHHGVYHPQKRKLPVVFDCCASFQGTSLNTELLQGPDLANSLVGVLTRFRKEEVAIMADIEAMYYQLIKEKLTWDEPVPDKLAQTWFAWLNIPGYNVKIKNHKNDMTLW</sequence>
<protein>
    <submittedName>
        <fullName evidence="1">Uncharacterized protein</fullName>
    </submittedName>
</protein>
<reference evidence="1" key="1">
    <citation type="submission" date="2022-04" db="EMBL/GenBank/DDBJ databases">
        <title>Jade perch genome.</title>
        <authorList>
            <person name="Chao B."/>
        </authorList>
    </citation>
    <scope>NUCLEOTIDE SEQUENCE</scope>
    <source>
        <strain evidence="1">CB-2022</strain>
    </source>
</reference>
<dbReference type="Proteomes" id="UP000831701">
    <property type="component" value="Chromosome 17"/>
</dbReference>
<evidence type="ECO:0000313" key="2">
    <source>
        <dbReference type="Proteomes" id="UP000831701"/>
    </source>
</evidence>
<gene>
    <name evidence="1" type="ORF">L3Q82_002621</name>
</gene>
<name>A0ACB8VV21_9TELE</name>